<accession>A0ABU3QC22</accession>
<proteinExistence type="predicted"/>
<evidence type="ECO:0000313" key="3">
    <source>
        <dbReference type="Proteomes" id="UP001259572"/>
    </source>
</evidence>
<feature type="domain" description="N-acetyltransferase" evidence="1">
    <location>
        <begin position="6"/>
        <end position="154"/>
    </location>
</feature>
<dbReference type="RefSeq" id="WP_315728099.1">
    <property type="nucleotide sequence ID" value="NZ_JAVUPU010000011.1"/>
</dbReference>
<dbReference type="PROSITE" id="PS51186">
    <property type="entry name" value="GNAT"/>
    <property type="match status" value="1"/>
</dbReference>
<comment type="caution">
    <text evidence="2">The sequence shown here is derived from an EMBL/GenBank/DDBJ whole genome shotgun (WGS) entry which is preliminary data.</text>
</comment>
<name>A0ABU3QC22_9SPHN</name>
<dbReference type="CDD" id="cd04301">
    <property type="entry name" value="NAT_SF"/>
    <property type="match status" value="1"/>
</dbReference>
<evidence type="ECO:0000259" key="1">
    <source>
        <dbReference type="PROSITE" id="PS51186"/>
    </source>
</evidence>
<dbReference type="Pfam" id="PF00583">
    <property type="entry name" value="Acetyltransf_1"/>
    <property type="match status" value="1"/>
</dbReference>
<evidence type="ECO:0000313" key="2">
    <source>
        <dbReference type="EMBL" id="MDT9600694.1"/>
    </source>
</evidence>
<dbReference type="InterPro" id="IPR016181">
    <property type="entry name" value="Acyl_CoA_acyltransferase"/>
</dbReference>
<keyword evidence="3" id="KW-1185">Reference proteome</keyword>
<dbReference type="NCBIfam" id="NF033083">
    <property type="entry name" value="AAC_3_I"/>
    <property type="match status" value="1"/>
</dbReference>
<dbReference type="Gene3D" id="3.40.630.30">
    <property type="match status" value="1"/>
</dbReference>
<dbReference type="Proteomes" id="UP001259572">
    <property type="component" value="Unassembled WGS sequence"/>
</dbReference>
<reference evidence="2 3" key="1">
    <citation type="submission" date="2023-05" db="EMBL/GenBank/DDBJ databases">
        <authorList>
            <person name="Guo Y."/>
        </authorList>
    </citation>
    <scope>NUCLEOTIDE SEQUENCE [LARGE SCALE GENOMIC DNA]</scope>
    <source>
        <strain evidence="2 3">GR2756</strain>
    </source>
</reference>
<dbReference type="InterPro" id="IPR000182">
    <property type="entry name" value="GNAT_dom"/>
</dbReference>
<sequence length="154" mass="17131">MAFDILELGTDDAHRLQQMLPMFGEAFDDAETYRGASRDYLTRLLGRDTFIAIAAIAGDEVVGGLAAYVLDKFEQERSEIYLYDLAVAEPHRRCGIATALIHKLQHIASRRGAYVIFVQADHGDDPAIALYTKLGGREDVLHFDIDPLKSGTLY</sequence>
<organism evidence="2 3">
    <name type="scientific">Sphingosinicella rhizophila</name>
    <dbReference type="NCBI Taxonomy" id="3050082"/>
    <lineage>
        <taxon>Bacteria</taxon>
        <taxon>Pseudomonadati</taxon>
        <taxon>Pseudomonadota</taxon>
        <taxon>Alphaproteobacteria</taxon>
        <taxon>Sphingomonadales</taxon>
        <taxon>Sphingosinicellaceae</taxon>
        <taxon>Sphingosinicella</taxon>
    </lineage>
</organism>
<protein>
    <submittedName>
        <fullName evidence="2">AAC(3)-I family aminoglycoside N-acetyltransferase</fullName>
    </submittedName>
</protein>
<dbReference type="EMBL" id="JAVUPU010000011">
    <property type="protein sequence ID" value="MDT9600694.1"/>
    <property type="molecule type" value="Genomic_DNA"/>
</dbReference>
<dbReference type="SUPFAM" id="SSF55729">
    <property type="entry name" value="Acyl-CoA N-acyltransferases (Nat)"/>
    <property type="match status" value="1"/>
</dbReference>
<gene>
    <name evidence="2" type="ORF">RQX22_17160</name>
</gene>